<comment type="caution">
    <text evidence="2">The sequence shown here is derived from an EMBL/GenBank/DDBJ whole genome shotgun (WGS) entry which is preliminary data.</text>
</comment>
<evidence type="ECO:0000313" key="3">
    <source>
        <dbReference type="Proteomes" id="UP000295192"/>
    </source>
</evidence>
<feature type="region of interest" description="Disordered" evidence="1">
    <location>
        <begin position="60"/>
        <end position="86"/>
    </location>
</feature>
<evidence type="ECO:0000313" key="2">
    <source>
        <dbReference type="EMBL" id="TDG41275.1"/>
    </source>
</evidence>
<dbReference type="AlphaFoldDB" id="A0A484B0C7"/>
<keyword evidence="3" id="KW-1185">Reference proteome</keyword>
<proteinExistence type="predicted"/>
<gene>
    <name evidence="2" type="ORF">AWZ03_012305</name>
</gene>
<organism evidence="2 3">
    <name type="scientific">Drosophila navojoa</name>
    <name type="common">Fruit fly</name>
    <dbReference type="NCBI Taxonomy" id="7232"/>
    <lineage>
        <taxon>Eukaryota</taxon>
        <taxon>Metazoa</taxon>
        <taxon>Ecdysozoa</taxon>
        <taxon>Arthropoda</taxon>
        <taxon>Hexapoda</taxon>
        <taxon>Insecta</taxon>
        <taxon>Pterygota</taxon>
        <taxon>Neoptera</taxon>
        <taxon>Endopterygota</taxon>
        <taxon>Diptera</taxon>
        <taxon>Brachycera</taxon>
        <taxon>Muscomorpha</taxon>
        <taxon>Ephydroidea</taxon>
        <taxon>Drosophilidae</taxon>
        <taxon>Drosophila</taxon>
    </lineage>
</organism>
<evidence type="ECO:0000256" key="1">
    <source>
        <dbReference type="SAM" id="MobiDB-lite"/>
    </source>
</evidence>
<feature type="compositionally biased region" description="Basic and acidic residues" evidence="1">
    <location>
        <begin position="69"/>
        <end position="86"/>
    </location>
</feature>
<reference evidence="2 3" key="1">
    <citation type="journal article" date="2019" name="J. Hered.">
        <title>An Improved Genome Assembly for Drosophila navojoa, the Basal Species in the mojavensis Cluster.</title>
        <authorList>
            <person name="Vanderlinde T."/>
            <person name="Dupim E.G."/>
            <person name="Nazario-Yepiz N.O."/>
            <person name="Carvalho A.B."/>
        </authorList>
    </citation>
    <scope>NUCLEOTIDE SEQUENCE [LARGE SCALE GENOMIC DNA]</scope>
    <source>
        <strain evidence="2">Navoj_Jal97</strain>
        <tissue evidence="2">Whole organism</tissue>
    </source>
</reference>
<protein>
    <submittedName>
        <fullName evidence="2">Uncharacterized protein</fullName>
    </submittedName>
</protein>
<accession>A0A484B0C7</accession>
<dbReference type="EMBL" id="LSRL02000380">
    <property type="protein sequence ID" value="TDG41275.1"/>
    <property type="molecule type" value="Genomic_DNA"/>
</dbReference>
<name>A0A484B0C7_DRONA</name>
<dbReference type="Proteomes" id="UP000295192">
    <property type="component" value="Unassembled WGS sequence"/>
</dbReference>
<sequence length="86" mass="9676">MDAEEETLRNERRLNALLTIHRQLTDLLEFVNRIGVSLETLSISTVRFIADQNLQAIQGTNETTEGAESETKGVGESDTQKWAKRS</sequence>